<accession>A0A8J2PEI4</accession>
<dbReference type="EMBL" id="CAJVCH010267782">
    <property type="protein sequence ID" value="CAG7734361.1"/>
    <property type="molecule type" value="Genomic_DNA"/>
</dbReference>
<gene>
    <name evidence="1" type="ORF">AFUS01_LOCUS22756</name>
</gene>
<sequence>MFLPATQLPITDHDVHQGRDPSDARALRDGWALSTHKMYQLFGSLQTQILPGWPINIAKKSFGERLGKSRQRAQSQASRKYSDIRLTTIEKDEALIQWVTLYSYNYYVLLEQMTLPAL</sequence>
<dbReference type="AlphaFoldDB" id="A0A8J2PEI4"/>
<protein>
    <submittedName>
        <fullName evidence="1">Uncharacterized protein</fullName>
    </submittedName>
</protein>
<name>A0A8J2PEI4_9HEXA</name>
<comment type="caution">
    <text evidence="1">The sequence shown here is derived from an EMBL/GenBank/DDBJ whole genome shotgun (WGS) entry which is preliminary data.</text>
</comment>
<evidence type="ECO:0000313" key="1">
    <source>
        <dbReference type="EMBL" id="CAG7734361.1"/>
    </source>
</evidence>
<keyword evidence="2" id="KW-1185">Reference proteome</keyword>
<reference evidence="1" key="1">
    <citation type="submission" date="2021-06" db="EMBL/GenBank/DDBJ databases">
        <authorList>
            <person name="Hodson N. C."/>
            <person name="Mongue J. A."/>
            <person name="Jaron S. K."/>
        </authorList>
    </citation>
    <scope>NUCLEOTIDE SEQUENCE</scope>
</reference>
<evidence type="ECO:0000313" key="2">
    <source>
        <dbReference type="Proteomes" id="UP000708208"/>
    </source>
</evidence>
<organism evidence="1 2">
    <name type="scientific">Allacma fusca</name>
    <dbReference type="NCBI Taxonomy" id="39272"/>
    <lineage>
        <taxon>Eukaryota</taxon>
        <taxon>Metazoa</taxon>
        <taxon>Ecdysozoa</taxon>
        <taxon>Arthropoda</taxon>
        <taxon>Hexapoda</taxon>
        <taxon>Collembola</taxon>
        <taxon>Symphypleona</taxon>
        <taxon>Sminthuridae</taxon>
        <taxon>Allacma</taxon>
    </lineage>
</organism>
<dbReference type="Proteomes" id="UP000708208">
    <property type="component" value="Unassembled WGS sequence"/>
</dbReference>
<proteinExistence type="predicted"/>